<keyword evidence="2" id="KW-1133">Transmembrane helix</keyword>
<dbReference type="Proteomes" id="UP000800035">
    <property type="component" value="Unassembled WGS sequence"/>
</dbReference>
<feature type="compositionally biased region" description="Basic residues" evidence="1">
    <location>
        <begin position="1"/>
        <end position="15"/>
    </location>
</feature>
<protein>
    <submittedName>
        <fullName evidence="3">Uncharacterized protein</fullName>
    </submittedName>
</protein>
<proteinExistence type="predicted"/>
<feature type="transmembrane region" description="Helical" evidence="2">
    <location>
        <begin position="356"/>
        <end position="380"/>
    </location>
</feature>
<feature type="compositionally biased region" description="Polar residues" evidence="1">
    <location>
        <begin position="115"/>
        <end position="130"/>
    </location>
</feature>
<feature type="region of interest" description="Disordered" evidence="1">
    <location>
        <begin position="1"/>
        <end position="136"/>
    </location>
</feature>
<feature type="compositionally biased region" description="Polar residues" evidence="1">
    <location>
        <begin position="37"/>
        <end position="57"/>
    </location>
</feature>
<sequence>MAKLTKKRRRKGKGKGKGEGKAKANNTDPPPPSPIPHTQTNNSEGPSSSPQPITTNHPSPTPTPRRPPPRPARSPPLSTNTILASSLPLRRIPHPHPPHQTGHLRPPRPPRPPTLSDTDVTAFLSSSTRLRNPRPLSPVFEACIFGDILAETGWLRDGRESPREEEGEGEWSGVTGSETEGSGWESGSSRYSSSSDDDDEEERESGRTRGSQSQRRRRESIFSKAESPAKDFGPEGFGNDDGQGDSEGKRITRLPRQSNIPDMLLHCGYTSRDRRRNDSPQPSPSHPFPLPSPPPPPPHRRGSSCKPHNHCAVWSAADYAAIVDEEYERVFEMLRPKAVDPAGYGMCARAGRFWPVLHLVCGGVLFGSLFIGWGMIFLLLF</sequence>
<keyword evidence="2" id="KW-0472">Membrane</keyword>
<name>A0A6A5UC20_9PLEO</name>
<dbReference type="AlphaFoldDB" id="A0A6A5UC20"/>
<organism evidence="3 4">
    <name type="scientific">Byssothecium circinans</name>
    <dbReference type="NCBI Taxonomy" id="147558"/>
    <lineage>
        <taxon>Eukaryota</taxon>
        <taxon>Fungi</taxon>
        <taxon>Dikarya</taxon>
        <taxon>Ascomycota</taxon>
        <taxon>Pezizomycotina</taxon>
        <taxon>Dothideomycetes</taxon>
        <taxon>Pleosporomycetidae</taxon>
        <taxon>Pleosporales</taxon>
        <taxon>Massarineae</taxon>
        <taxon>Massarinaceae</taxon>
        <taxon>Byssothecium</taxon>
    </lineage>
</organism>
<evidence type="ECO:0000256" key="2">
    <source>
        <dbReference type="SAM" id="Phobius"/>
    </source>
</evidence>
<keyword evidence="2" id="KW-0812">Transmembrane</keyword>
<accession>A0A6A5UC20</accession>
<keyword evidence="4" id="KW-1185">Reference proteome</keyword>
<feature type="compositionally biased region" description="Low complexity" evidence="1">
    <location>
        <begin position="171"/>
        <end position="194"/>
    </location>
</feature>
<gene>
    <name evidence="3" type="ORF">CC80DRAFT_500760</name>
</gene>
<reference evidence="3" key="1">
    <citation type="journal article" date="2020" name="Stud. Mycol.">
        <title>101 Dothideomycetes genomes: a test case for predicting lifestyles and emergence of pathogens.</title>
        <authorList>
            <person name="Haridas S."/>
            <person name="Albert R."/>
            <person name="Binder M."/>
            <person name="Bloem J."/>
            <person name="Labutti K."/>
            <person name="Salamov A."/>
            <person name="Andreopoulos B."/>
            <person name="Baker S."/>
            <person name="Barry K."/>
            <person name="Bills G."/>
            <person name="Bluhm B."/>
            <person name="Cannon C."/>
            <person name="Castanera R."/>
            <person name="Culley D."/>
            <person name="Daum C."/>
            <person name="Ezra D."/>
            <person name="Gonzalez J."/>
            <person name="Henrissat B."/>
            <person name="Kuo A."/>
            <person name="Liang C."/>
            <person name="Lipzen A."/>
            <person name="Lutzoni F."/>
            <person name="Magnuson J."/>
            <person name="Mondo S."/>
            <person name="Nolan M."/>
            <person name="Ohm R."/>
            <person name="Pangilinan J."/>
            <person name="Park H.-J."/>
            <person name="Ramirez L."/>
            <person name="Alfaro M."/>
            <person name="Sun H."/>
            <person name="Tritt A."/>
            <person name="Yoshinaga Y."/>
            <person name="Zwiers L.-H."/>
            <person name="Turgeon B."/>
            <person name="Goodwin S."/>
            <person name="Spatafora J."/>
            <person name="Crous P."/>
            <person name="Grigoriev I."/>
        </authorList>
    </citation>
    <scope>NUCLEOTIDE SEQUENCE</scope>
    <source>
        <strain evidence="3">CBS 675.92</strain>
    </source>
</reference>
<evidence type="ECO:0000313" key="3">
    <source>
        <dbReference type="EMBL" id="KAF1961509.1"/>
    </source>
</evidence>
<evidence type="ECO:0000313" key="4">
    <source>
        <dbReference type="Proteomes" id="UP000800035"/>
    </source>
</evidence>
<feature type="compositionally biased region" description="Basic and acidic residues" evidence="1">
    <location>
        <begin position="154"/>
        <end position="164"/>
    </location>
</feature>
<evidence type="ECO:0000256" key="1">
    <source>
        <dbReference type="SAM" id="MobiDB-lite"/>
    </source>
</evidence>
<dbReference type="EMBL" id="ML976981">
    <property type="protein sequence ID" value="KAF1961509.1"/>
    <property type="molecule type" value="Genomic_DNA"/>
</dbReference>
<feature type="compositionally biased region" description="Pro residues" evidence="1">
    <location>
        <begin position="59"/>
        <end position="74"/>
    </location>
</feature>
<feature type="region of interest" description="Disordered" evidence="1">
    <location>
        <begin position="153"/>
        <end position="305"/>
    </location>
</feature>
<dbReference type="PRINTS" id="PR01217">
    <property type="entry name" value="PRICHEXTENSN"/>
</dbReference>
<feature type="compositionally biased region" description="Pro residues" evidence="1">
    <location>
        <begin position="281"/>
        <end position="297"/>
    </location>
</feature>